<dbReference type="AlphaFoldDB" id="A3HZ59"/>
<gene>
    <name evidence="1" type="ORF">ALPR1_06465</name>
</gene>
<sequence length="611" mass="70316">MKFLKFPIPLFCISFMMFSLSSCEQEKEATDDTDALNAWFDEEYEEYLQMSPLQLTAQGRKDHYSEIDDMSESAEKEKLDWLKASVEEMNEKFSYDQINHEAQLSWNLWEYQYEQAKTAWEFRNSGYMFNQMTGMHTNLPNMLINYHKVDSLEDMEALISRYAELGRAMNQLLERAKVQTAAGYKPPKFAYEYVITQSENLISGQPFDSSEMDAPLWSDAISKIDKLQEEELINAEQAEELKEKAKQTLIDSFQPAYQNLVVWLNEELPTLEETPTGLSRHHDGEAFYNFKLNQATTTNLTASAIHEIGLKEVERIQAEMLAIKEQVGFEGDLKEFFKFVNTDPQFFYPNTDEGRQAYLDESSAFLDTISQKLPDYFGILPKAELVVKRVEPFREQDGAPQHYSQGTPDGSRPGTYYVHLSDMTAMPKTTMEGVAYHEGIPGHHMQISIQQELQEIPKFRTQFFFNAYVEGWALYSEALAKEMGQYKNPYYDFGRLVNEIWRAIRLVTDTGLHSKGWTEAQAIAYFKDNSSIADGAIQAEVRRYMVMPGQATGYKIGMLKIQELRSKAESELGDKFDIKKFHDLVLGQGALPLNLLEEEVDLWISKSLGSE</sequence>
<dbReference type="Proteomes" id="UP000003919">
    <property type="component" value="Unassembled WGS sequence"/>
</dbReference>
<proteinExistence type="predicted"/>
<dbReference type="eggNOG" id="COG4805">
    <property type="taxonomic scope" value="Bacteria"/>
</dbReference>
<dbReference type="EMBL" id="AAXU02000001">
    <property type="protein sequence ID" value="EAZ80545.1"/>
    <property type="molecule type" value="Genomic_DNA"/>
</dbReference>
<dbReference type="HOGENOM" id="CLU_018914_1_0_10"/>
<evidence type="ECO:0008006" key="3">
    <source>
        <dbReference type="Google" id="ProtNLM"/>
    </source>
</evidence>
<dbReference type="Pfam" id="PF05960">
    <property type="entry name" value="DUF885"/>
    <property type="match status" value="1"/>
</dbReference>
<dbReference type="RefSeq" id="WP_008199240.1">
    <property type="nucleotide sequence ID" value="NZ_CM001023.1"/>
</dbReference>
<dbReference type="InterPro" id="IPR010281">
    <property type="entry name" value="DUF885"/>
</dbReference>
<reference evidence="1 2" key="1">
    <citation type="journal article" date="2011" name="J. Bacteriol.">
        <title>Complete genome sequence of Algoriphagus sp. PR1, bacterial prey of a colony-forming choanoflagellate.</title>
        <authorList>
            <person name="Alegado R.A."/>
            <person name="Ferriera S."/>
            <person name="Nusbaum C."/>
            <person name="Young S.K."/>
            <person name="Zeng Q."/>
            <person name="Imamovic A."/>
            <person name="Fairclough S.R."/>
            <person name="King N."/>
        </authorList>
    </citation>
    <scope>NUCLEOTIDE SEQUENCE [LARGE SCALE GENOMIC DNA]</scope>
    <source>
        <strain evidence="1 2">PR1</strain>
    </source>
</reference>
<organism evidence="1 2">
    <name type="scientific">Algoriphagus machipongonensis</name>
    <dbReference type="NCBI Taxonomy" id="388413"/>
    <lineage>
        <taxon>Bacteria</taxon>
        <taxon>Pseudomonadati</taxon>
        <taxon>Bacteroidota</taxon>
        <taxon>Cytophagia</taxon>
        <taxon>Cytophagales</taxon>
        <taxon>Cyclobacteriaceae</taxon>
        <taxon>Algoriphagus</taxon>
    </lineage>
</organism>
<dbReference type="PANTHER" id="PTHR33361">
    <property type="entry name" value="GLR0591 PROTEIN"/>
    <property type="match status" value="1"/>
</dbReference>
<comment type="caution">
    <text evidence="1">The sequence shown here is derived from an EMBL/GenBank/DDBJ whole genome shotgun (WGS) entry which is preliminary data.</text>
</comment>
<name>A3HZ59_9BACT</name>
<dbReference type="PANTHER" id="PTHR33361:SF16">
    <property type="entry name" value="DUF885 DOMAIN-CONTAINING PROTEIN"/>
    <property type="match status" value="1"/>
</dbReference>
<evidence type="ECO:0000313" key="1">
    <source>
        <dbReference type="EMBL" id="EAZ80545.1"/>
    </source>
</evidence>
<dbReference type="PROSITE" id="PS51257">
    <property type="entry name" value="PROKAR_LIPOPROTEIN"/>
    <property type="match status" value="1"/>
</dbReference>
<protein>
    <recommendedName>
        <fullName evidence="3">Lipoprotein</fullName>
    </recommendedName>
</protein>
<evidence type="ECO:0000313" key="2">
    <source>
        <dbReference type="Proteomes" id="UP000003919"/>
    </source>
</evidence>
<keyword evidence="2" id="KW-1185">Reference proteome</keyword>
<accession>A3HZ59</accession>
<dbReference type="STRING" id="388413.ALPR1_06465"/>